<accession>A0ABY9JAY8</accession>
<dbReference type="Proteomes" id="UP001224433">
    <property type="component" value="Chromosome"/>
</dbReference>
<name>A0ABY9JAY8_9ACTN</name>
<gene>
    <name evidence="1" type="ORF">P8A20_15625</name>
</gene>
<reference evidence="1 2" key="1">
    <citation type="submission" date="2023-03" db="EMBL/GenBank/DDBJ databases">
        <title>Isolation and description of six Streptomyces strains from soil environments, able to metabolize different microbial glucans.</title>
        <authorList>
            <person name="Widen T."/>
            <person name="Larsbrink J."/>
        </authorList>
    </citation>
    <scope>NUCLEOTIDE SEQUENCE [LARGE SCALE GENOMIC DNA]</scope>
    <source>
        <strain evidence="1 2">Alt3</strain>
    </source>
</reference>
<dbReference type="Pfam" id="PF13707">
    <property type="entry name" value="RloB"/>
    <property type="match status" value="1"/>
</dbReference>
<evidence type="ECO:0000313" key="1">
    <source>
        <dbReference type="EMBL" id="WLQ64940.1"/>
    </source>
</evidence>
<protein>
    <submittedName>
        <fullName evidence="1">RloB family protein</fullName>
    </submittedName>
</protein>
<proteinExistence type="predicted"/>
<dbReference type="InterPro" id="IPR025591">
    <property type="entry name" value="RloB"/>
</dbReference>
<sequence length="211" mass="24074">MAVKRGKPLKRTRGVRQEQRRYLIYCEGECTEVQYFRGLRTEVRTLPVSICVGGEHGEPKSLVRAAIEHKKRASRSCEDRRTEYDEVWCVIDVEAPRPHAGLDEALALARRHGVEVVLTNPCFELWILLHFRDVSGYHTWEAAQKALEKQGISGYTASRKHLDFESVRERYPNAADRAQRLRQRGAGHADNPWTDVDQLVGRLMAAGQKPG</sequence>
<keyword evidence="2" id="KW-1185">Reference proteome</keyword>
<dbReference type="EMBL" id="CP120983">
    <property type="protein sequence ID" value="WLQ64940.1"/>
    <property type="molecule type" value="Genomic_DNA"/>
</dbReference>
<organism evidence="1 2">
    <name type="scientific">Streptomyces glycanivorans</name>
    <dbReference type="NCBI Taxonomy" id="3033808"/>
    <lineage>
        <taxon>Bacteria</taxon>
        <taxon>Bacillati</taxon>
        <taxon>Actinomycetota</taxon>
        <taxon>Actinomycetes</taxon>
        <taxon>Kitasatosporales</taxon>
        <taxon>Streptomycetaceae</taxon>
        <taxon>Streptomyces</taxon>
    </lineage>
</organism>
<dbReference type="RefSeq" id="WP_306103696.1">
    <property type="nucleotide sequence ID" value="NZ_CP120983.1"/>
</dbReference>
<evidence type="ECO:0000313" key="2">
    <source>
        <dbReference type="Proteomes" id="UP001224433"/>
    </source>
</evidence>